<keyword evidence="4" id="KW-1185">Reference proteome</keyword>
<dbReference type="STRING" id="765440.A0A0C3GCV9"/>
<dbReference type="Pfam" id="PF06221">
    <property type="entry name" value="zf-C2HC5"/>
    <property type="match status" value="1"/>
</dbReference>
<dbReference type="HOGENOM" id="CLU_059976_0_0_1"/>
<evidence type="ECO:0000313" key="3">
    <source>
        <dbReference type="EMBL" id="KIM88481.1"/>
    </source>
</evidence>
<evidence type="ECO:0000259" key="2">
    <source>
        <dbReference type="Pfam" id="PF06221"/>
    </source>
</evidence>
<dbReference type="GO" id="GO:0180022">
    <property type="term" value="C:RQC-trigger complex"/>
    <property type="evidence" value="ECO:0007669"/>
    <property type="project" value="InterPro"/>
</dbReference>
<feature type="region of interest" description="Disordered" evidence="1">
    <location>
        <begin position="268"/>
        <end position="300"/>
    </location>
</feature>
<gene>
    <name evidence="3" type="ORF">PILCRDRAFT_3459</name>
</gene>
<dbReference type="GO" id="GO:0005634">
    <property type="term" value="C:nucleus"/>
    <property type="evidence" value="ECO:0007669"/>
    <property type="project" value="InterPro"/>
</dbReference>
<dbReference type="InterPro" id="IPR009349">
    <property type="entry name" value="TRIP4/RQT4_C2HC5_Znf"/>
</dbReference>
<dbReference type="GO" id="GO:0072344">
    <property type="term" value="P:rescue of stalled ribosome"/>
    <property type="evidence" value="ECO:0007669"/>
    <property type="project" value="InterPro"/>
</dbReference>
<feature type="region of interest" description="Disordered" evidence="1">
    <location>
        <begin position="200"/>
        <end position="232"/>
    </location>
</feature>
<dbReference type="Proteomes" id="UP000054166">
    <property type="component" value="Unassembled WGS sequence"/>
</dbReference>
<dbReference type="OrthoDB" id="338816at2759"/>
<sequence length="300" mass="32572">MHQTPWTKKASSFPSERIKSNSPSSSSANNKGKGKARDPPKSKEVRKLEALADGVRGSSGKETDPKGGCFCQARNHDLSTYTALCRDCGLILCELNMPYWACPHCISQILTPSVRTSLLARLETQILERLALEERDRERAMEDARRAAGAFPTLTAGAAFPSSEGNSVVGQGAVTSGSINEAVHKNTHKVLSLNAKTKKATLSSYTTSPVPSRPPSRPISTHEDEEPEPVRVHKPPTVVAFVGKLDHIRPWADLKSVGDGVKYIPAGVLKQAENLGPGEPTAEKRRRTRRHRAAAGDRKE</sequence>
<name>A0A0C3GCV9_PILCF</name>
<feature type="compositionally biased region" description="Low complexity" evidence="1">
    <location>
        <begin position="20"/>
        <end position="31"/>
    </location>
</feature>
<evidence type="ECO:0000256" key="1">
    <source>
        <dbReference type="SAM" id="MobiDB-lite"/>
    </source>
</evidence>
<feature type="compositionally biased region" description="Basic residues" evidence="1">
    <location>
        <begin position="284"/>
        <end position="293"/>
    </location>
</feature>
<dbReference type="InParanoid" id="A0A0C3GCV9"/>
<accession>A0A0C3GCV9</accession>
<reference evidence="4" key="2">
    <citation type="submission" date="2015-01" db="EMBL/GenBank/DDBJ databases">
        <title>Evolutionary Origins and Diversification of the Mycorrhizal Mutualists.</title>
        <authorList>
            <consortium name="DOE Joint Genome Institute"/>
            <consortium name="Mycorrhizal Genomics Consortium"/>
            <person name="Kohler A."/>
            <person name="Kuo A."/>
            <person name="Nagy L.G."/>
            <person name="Floudas D."/>
            <person name="Copeland A."/>
            <person name="Barry K.W."/>
            <person name="Cichocki N."/>
            <person name="Veneault-Fourrey C."/>
            <person name="LaButti K."/>
            <person name="Lindquist E.A."/>
            <person name="Lipzen A."/>
            <person name="Lundell T."/>
            <person name="Morin E."/>
            <person name="Murat C."/>
            <person name="Riley R."/>
            <person name="Ohm R."/>
            <person name="Sun H."/>
            <person name="Tunlid A."/>
            <person name="Henrissat B."/>
            <person name="Grigoriev I.V."/>
            <person name="Hibbett D.S."/>
            <person name="Martin F."/>
        </authorList>
    </citation>
    <scope>NUCLEOTIDE SEQUENCE [LARGE SCALE GENOMIC DNA]</scope>
    <source>
        <strain evidence="4">F 1598</strain>
    </source>
</reference>
<feature type="compositionally biased region" description="Polar residues" evidence="1">
    <location>
        <begin position="1"/>
        <end position="14"/>
    </location>
</feature>
<proteinExistence type="predicted"/>
<feature type="domain" description="TRIP4/RQT4 C2HC5-type zinc finger" evidence="2">
    <location>
        <begin position="68"/>
        <end position="118"/>
    </location>
</feature>
<evidence type="ECO:0000313" key="4">
    <source>
        <dbReference type="Proteomes" id="UP000054166"/>
    </source>
</evidence>
<feature type="region of interest" description="Disordered" evidence="1">
    <location>
        <begin position="1"/>
        <end position="66"/>
    </location>
</feature>
<protein>
    <recommendedName>
        <fullName evidence="2">TRIP4/RQT4 C2HC5-type zinc finger domain-containing protein</fullName>
    </recommendedName>
</protein>
<dbReference type="GO" id="GO:0008270">
    <property type="term" value="F:zinc ion binding"/>
    <property type="evidence" value="ECO:0007669"/>
    <property type="project" value="InterPro"/>
</dbReference>
<dbReference type="AlphaFoldDB" id="A0A0C3GCV9"/>
<feature type="compositionally biased region" description="Basic and acidic residues" evidence="1">
    <location>
        <begin position="35"/>
        <end position="50"/>
    </location>
</feature>
<reference evidence="3 4" key="1">
    <citation type="submission" date="2014-04" db="EMBL/GenBank/DDBJ databases">
        <authorList>
            <consortium name="DOE Joint Genome Institute"/>
            <person name="Kuo A."/>
            <person name="Tarkka M."/>
            <person name="Buscot F."/>
            <person name="Kohler A."/>
            <person name="Nagy L.G."/>
            <person name="Floudas D."/>
            <person name="Copeland A."/>
            <person name="Barry K.W."/>
            <person name="Cichocki N."/>
            <person name="Veneault-Fourrey C."/>
            <person name="LaButti K."/>
            <person name="Lindquist E.A."/>
            <person name="Lipzen A."/>
            <person name="Lundell T."/>
            <person name="Morin E."/>
            <person name="Murat C."/>
            <person name="Sun H."/>
            <person name="Tunlid A."/>
            <person name="Henrissat B."/>
            <person name="Grigoriev I.V."/>
            <person name="Hibbett D.S."/>
            <person name="Martin F."/>
            <person name="Nordberg H.P."/>
            <person name="Cantor M.N."/>
            <person name="Hua S.X."/>
        </authorList>
    </citation>
    <scope>NUCLEOTIDE SEQUENCE [LARGE SCALE GENOMIC DNA]</scope>
    <source>
        <strain evidence="3 4">F 1598</strain>
    </source>
</reference>
<dbReference type="EMBL" id="KN832977">
    <property type="protein sequence ID" value="KIM88481.1"/>
    <property type="molecule type" value="Genomic_DNA"/>
</dbReference>
<organism evidence="3 4">
    <name type="scientific">Piloderma croceum (strain F 1598)</name>
    <dbReference type="NCBI Taxonomy" id="765440"/>
    <lineage>
        <taxon>Eukaryota</taxon>
        <taxon>Fungi</taxon>
        <taxon>Dikarya</taxon>
        <taxon>Basidiomycota</taxon>
        <taxon>Agaricomycotina</taxon>
        <taxon>Agaricomycetes</taxon>
        <taxon>Agaricomycetidae</taxon>
        <taxon>Atheliales</taxon>
        <taxon>Atheliaceae</taxon>
        <taxon>Piloderma</taxon>
    </lineage>
</organism>